<keyword evidence="1 2" id="KW-0238">DNA-binding</keyword>
<evidence type="ECO:0000256" key="2">
    <source>
        <dbReference type="PROSITE-ProRule" id="PRU01091"/>
    </source>
</evidence>
<dbReference type="InterPro" id="IPR036388">
    <property type="entry name" value="WH-like_DNA-bd_sf"/>
</dbReference>
<protein>
    <recommendedName>
        <fullName evidence="3">OmpR/PhoB-type domain-containing protein</fullName>
    </recommendedName>
</protein>
<dbReference type="Proteomes" id="UP000053586">
    <property type="component" value="Unassembled WGS sequence"/>
</dbReference>
<dbReference type="GO" id="GO:0006355">
    <property type="term" value="P:regulation of DNA-templated transcription"/>
    <property type="evidence" value="ECO:0007669"/>
    <property type="project" value="InterPro"/>
</dbReference>
<dbReference type="Gene3D" id="1.10.10.10">
    <property type="entry name" value="Winged helix-like DNA-binding domain superfamily/Winged helix DNA-binding domain"/>
    <property type="match status" value="1"/>
</dbReference>
<feature type="DNA-binding region" description="OmpR/PhoB-type" evidence="2">
    <location>
        <begin position="1"/>
        <end position="63"/>
    </location>
</feature>
<dbReference type="eggNOG" id="COG0745">
    <property type="taxonomic scope" value="Bacteria"/>
</dbReference>
<gene>
    <name evidence="4" type="ORF">GPUN_0169</name>
</gene>
<dbReference type="InterPro" id="IPR001867">
    <property type="entry name" value="OmpR/PhoB-type_DNA-bd"/>
</dbReference>
<accession>H5T7P6</accession>
<dbReference type="GO" id="GO:0003677">
    <property type="term" value="F:DNA binding"/>
    <property type="evidence" value="ECO:0007669"/>
    <property type="project" value="UniProtKB-UniRule"/>
</dbReference>
<evidence type="ECO:0000259" key="3">
    <source>
        <dbReference type="PROSITE" id="PS51755"/>
    </source>
</evidence>
<sequence length="65" mass="7519">MLCAFHRYKGEVLSRDFLVEYVWGAQNKVLNNVNVTISQLRGLLRHSEIEILTIHGQGYLMLSKD</sequence>
<dbReference type="InterPro" id="IPR016032">
    <property type="entry name" value="Sig_transdc_resp-reg_C-effctor"/>
</dbReference>
<dbReference type="PROSITE" id="PS51755">
    <property type="entry name" value="OMPR_PHOB"/>
    <property type="match status" value="1"/>
</dbReference>
<dbReference type="GO" id="GO:0000160">
    <property type="term" value="P:phosphorelay signal transduction system"/>
    <property type="evidence" value="ECO:0007669"/>
    <property type="project" value="InterPro"/>
</dbReference>
<dbReference type="SUPFAM" id="SSF46894">
    <property type="entry name" value="C-terminal effector domain of the bipartite response regulators"/>
    <property type="match status" value="1"/>
</dbReference>
<evidence type="ECO:0000256" key="1">
    <source>
        <dbReference type="ARBA" id="ARBA00023125"/>
    </source>
</evidence>
<keyword evidence="5" id="KW-1185">Reference proteome</keyword>
<proteinExistence type="predicted"/>
<dbReference type="Pfam" id="PF00486">
    <property type="entry name" value="Trans_reg_C"/>
    <property type="match status" value="1"/>
</dbReference>
<dbReference type="AlphaFoldDB" id="H5T7P6"/>
<evidence type="ECO:0000313" key="4">
    <source>
        <dbReference type="EMBL" id="GAB54323.1"/>
    </source>
</evidence>
<dbReference type="STRING" id="56804.BAE46_04135"/>
<reference evidence="4 5" key="2">
    <citation type="journal article" date="2017" name="Antonie Van Leeuwenhoek">
        <title>Rhizobium rhizosphaerae sp. nov., a novel species isolated from rice rhizosphere.</title>
        <authorList>
            <person name="Zhao J.J."/>
            <person name="Zhang J."/>
            <person name="Zhang R.J."/>
            <person name="Zhang C.W."/>
            <person name="Yin H.Q."/>
            <person name="Zhang X.X."/>
        </authorList>
    </citation>
    <scope>NUCLEOTIDE SEQUENCE [LARGE SCALE GENOMIC DNA]</scope>
    <source>
        <strain evidence="4 5">ACAM 611</strain>
    </source>
</reference>
<dbReference type="EMBL" id="BAET01000002">
    <property type="protein sequence ID" value="GAB54323.1"/>
    <property type="molecule type" value="Genomic_DNA"/>
</dbReference>
<reference evidence="4 5" key="1">
    <citation type="journal article" date="2012" name="J. Bacteriol.">
        <title>Genome sequence of proteorhodopsin-containing sea ice bacterium Glaciecola punicea ACAM 611T.</title>
        <authorList>
            <person name="Qin Q.-L."/>
            <person name="Xie B.-B."/>
            <person name="Shu Y.-L."/>
            <person name="Rong J.-C."/>
            <person name="Zhao D.-L."/>
            <person name="Zhang X.-Y."/>
            <person name="Chen X.-L."/>
            <person name="Zhou B.-C."/>
            <person name="Zhanga Y.-Z."/>
        </authorList>
    </citation>
    <scope>NUCLEOTIDE SEQUENCE [LARGE SCALE GENOMIC DNA]</scope>
    <source>
        <strain evidence="4 5">ACAM 611</strain>
    </source>
</reference>
<organism evidence="4 5">
    <name type="scientific">Glaciecola punicea ACAM 611</name>
    <dbReference type="NCBI Taxonomy" id="1121923"/>
    <lineage>
        <taxon>Bacteria</taxon>
        <taxon>Pseudomonadati</taxon>
        <taxon>Pseudomonadota</taxon>
        <taxon>Gammaproteobacteria</taxon>
        <taxon>Alteromonadales</taxon>
        <taxon>Alteromonadaceae</taxon>
        <taxon>Glaciecola</taxon>
    </lineage>
</organism>
<name>H5T7P6_9ALTE</name>
<feature type="domain" description="OmpR/PhoB-type" evidence="3">
    <location>
        <begin position="1"/>
        <end position="63"/>
    </location>
</feature>
<evidence type="ECO:0000313" key="5">
    <source>
        <dbReference type="Proteomes" id="UP000053586"/>
    </source>
</evidence>
<comment type="caution">
    <text evidence="4">The sequence shown here is derived from an EMBL/GenBank/DDBJ whole genome shotgun (WGS) entry which is preliminary data.</text>
</comment>